<keyword evidence="3 5" id="KW-1133">Transmembrane helix</keyword>
<feature type="transmembrane region" description="Helical" evidence="5">
    <location>
        <begin position="114"/>
        <end position="137"/>
    </location>
</feature>
<dbReference type="GO" id="GO:0007189">
    <property type="term" value="P:adenylate cyclase-activating G protein-coupled receptor signaling pathway"/>
    <property type="evidence" value="ECO:0007669"/>
    <property type="project" value="TreeGrafter"/>
</dbReference>
<evidence type="ECO:0000256" key="1">
    <source>
        <dbReference type="ARBA" id="ARBA00004141"/>
    </source>
</evidence>
<protein>
    <recommendedName>
        <fullName evidence="7">G-protein coupled receptors family 1 profile domain-containing protein</fullName>
    </recommendedName>
</protein>
<keyword evidence="2 5" id="KW-0812">Transmembrane</keyword>
<dbReference type="AlphaFoldDB" id="A0A7S2MMB5"/>
<dbReference type="PANTHER" id="PTHR23112:SF0">
    <property type="entry name" value="TRANSMEMBRANE PROTEIN 116"/>
    <property type="match status" value="1"/>
</dbReference>
<dbReference type="Gene3D" id="1.20.1070.10">
    <property type="entry name" value="Rhodopsin 7-helix transmembrane proteins"/>
    <property type="match status" value="1"/>
</dbReference>
<dbReference type="GO" id="GO:0005886">
    <property type="term" value="C:plasma membrane"/>
    <property type="evidence" value="ECO:0007669"/>
    <property type="project" value="TreeGrafter"/>
</dbReference>
<evidence type="ECO:0000256" key="5">
    <source>
        <dbReference type="SAM" id="Phobius"/>
    </source>
</evidence>
<proteinExistence type="predicted"/>
<name>A0A7S2MMB5_9EUKA</name>
<gene>
    <name evidence="6" type="ORF">CBRE1094_LOCUS27192</name>
</gene>
<dbReference type="Pfam" id="PF05462">
    <property type="entry name" value="Dicty_CAR"/>
    <property type="match status" value="1"/>
</dbReference>
<dbReference type="EMBL" id="HBGU01049937">
    <property type="protein sequence ID" value="CAD9491458.1"/>
    <property type="molecule type" value="Transcribed_RNA"/>
</dbReference>
<accession>A0A7S2MMB5</accession>
<evidence type="ECO:0008006" key="7">
    <source>
        <dbReference type="Google" id="ProtNLM"/>
    </source>
</evidence>
<sequence length="336" mass="36643">MTDGDYLVIISFASLSCAGDMLVIVTWLSFGSYATNFSVRYVAYAAIADVIASGMCITNQIHAAPTEPLLCSGFAVIQWASNFATWLWTAAIAHSFRKCFLERSADVKPGQECLAHLICWLLPFVLISLAIAFGASFGADPRISANASDGQCDWQSSSGLNVVTDVSADLIIDGSLLSVAAYNCWAFASVSQMMTSASNEADHMLRTSMRSTSIEAHSVHSGDTTEPLAGTSRRLSLWRPFMAYVFVFIGSQGPGVVWNVVSDARPRMSAPQILLTVFYCLANSHGWLNAIVYGLTNRRLADRWRQAPALVTTLVCTICRPWHQLRMRTSSFSGSY</sequence>
<comment type="subcellular location">
    <subcellularLocation>
        <location evidence="1">Membrane</location>
        <topology evidence="1">Multi-pass membrane protein</topology>
    </subcellularLocation>
</comment>
<organism evidence="6">
    <name type="scientific">Haptolina brevifila</name>
    <dbReference type="NCBI Taxonomy" id="156173"/>
    <lineage>
        <taxon>Eukaryota</taxon>
        <taxon>Haptista</taxon>
        <taxon>Haptophyta</taxon>
        <taxon>Prymnesiophyceae</taxon>
        <taxon>Prymnesiales</taxon>
        <taxon>Prymnesiaceae</taxon>
        <taxon>Haptolina</taxon>
    </lineage>
</organism>
<dbReference type="PANTHER" id="PTHR23112">
    <property type="entry name" value="G PROTEIN-COUPLED RECEPTOR 157-RELATED"/>
    <property type="match status" value="1"/>
</dbReference>
<dbReference type="GO" id="GO:0004930">
    <property type="term" value="F:G protein-coupled receptor activity"/>
    <property type="evidence" value="ECO:0007669"/>
    <property type="project" value="TreeGrafter"/>
</dbReference>
<evidence type="ECO:0000256" key="3">
    <source>
        <dbReference type="ARBA" id="ARBA00022989"/>
    </source>
</evidence>
<feature type="transmembrane region" description="Helical" evidence="5">
    <location>
        <begin position="241"/>
        <end position="261"/>
    </location>
</feature>
<evidence type="ECO:0000313" key="6">
    <source>
        <dbReference type="EMBL" id="CAD9491458.1"/>
    </source>
</evidence>
<feature type="transmembrane region" description="Helical" evidence="5">
    <location>
        <begin position="170"/>
        <end position="188"/>
    </location>
</feature>
<feature type="transmembrane region" description="Helical" evidence="5">
    <location>
        <begin position="73"/>
        <end position="93"/>
    </location>
</feature>
<evidence type="ECO:0000256" key="2">
    <source>
        <dbReference type="ARBA" id="ARBA00022692"/>
    </source>
</evidence>
<feature type="transmembrane region" description="Helical" evidence="5">
    <location>
        <begin position="6"/>
        <end position="29"/>
    </location>
</feature>
<feature type="transmembrane region" description="Helical" evidence="5">
    <location>
        <begin position="273"/>
        <end position="295"/>
    </location>
</feature>
<keyword evidence="4 5" id="KW-0472">Membrane</keyword>
<evidence type="ECO:0000256" key="4">
    <source>
        <dbReference type="ARBA" id="ARBA00023136"/>
    </source>
</evidence>
<reference evidence="6" key="1">
    <citation type="submission" date="2021-01" db="EMBL/GenBank/DDBJ databases">
        <authorList>
            <person name="Corre E."/>
            <person name="Pelletier E."/>
            <person name="Niang G."/>
            <person name="Scheremetjew M."/>
            <person name="Finn R."/>
            <person name="Kale V."/>
            <person name="Holt S."/>
            <person name="Cochrane G."/>
            <person name="Meng A."/>
            <person name="Brown T."/>
            <person name="Cohen L."/>
        </authorList>
    </citation>
    <scope>NUCLEOTIDE SEQUENCE</scope>
    <source>
        <strain evidence="6">UTEX LB 985</strain>
    </source>
</reference>